<sequence length="122" mass="13881">MALAIGTQFAHVNENKFKARDLRDLAPDKDDGPSENNICKGLACTHLGLAIRVVIQNGELVSYVEDLNRSPTSKWMLCYLLTFRNSDMGDRVPLFVNMIALIYMTFVTRYAFKQLFILDSYP</sequence>
<gene>
    <name evidence="2" type="ORF">C8Q69DRAFT_445666</name>
</gene>
<evidence type="ECO:0000313" key="3">
    <source>
        <dbReference type="Proteomes" id="UP000283841"/>
    </source>
</evidence>
<dbReference type="RefSeq" id="XP_028484392.1">
    <property type="nucleotide sequence ID" value="XM_028629080.1"/>
</dbReference>
<dbReference type="VEuPathDB" id="FungiDB:C8Q69DRAFT_445666"/>
<evidence type="ECO:0000256" key="1">
    <source>
        <dbReference type="SAM" id="Phobius"/>
    </source>
</evidence>
<dbReference type="AlphaFoldDB" id="A0A443HSF4"/>
<keyword evidence="1" id="KW-0472">Membrane</keyword>
<keyword evidence="1" id="KW-0812">Transmembrane</keyword>
<name>A0A443HSF4_BYSSP</name>
<keyword evidence="1" id="KW-1133">Transmembrane helix</keyword>
<reference evidence="2 3" key="1">
    <citation type="journal article" date="2018" name="Front. Microbiol.">
        <title>Genomic and genetic insights into a cosmopolitan fungus, Paecilomyces variotii (Eurotiales).</title>
        <authorList>
            <person name="Urquhart A.S."/>
            <person name="Mondo S.J."/>
            <person name="Makela M.R."/>
            <person name="Hane J.K."/>
            <person name="Wiebenga A."/>
            <person name="He G."/>
            <person name="Mihaltcheva S."/>
            <person name="Pangilinan J."/>
            <person name="Lipzen A."/>
            <person name="Barry K."/>
            <person name="de Vries R.P."/>
            <person name="Grigoriev I.V."/>
            <person name="Idnurm A."/>
        </authorList>
    </citation>
    <scope>NUCLEOTIDE SEQUENCE [LARGE SCALE GENOMIC DNA]</scope>
    <source>
        <strain evidence="2 3">CBS 101075</strain>
    </source>
</reference>
<protein>
    <submittedName>
        <fullName evidence="2">Uncharacterized protein</fullName>
    </submittedName>
</protein>
<keyword evidence="3" id="KW-1185">Reference proteome</keyword>
<dbReference type="Proteomes" id="UP000283841">
    <property type="component" value="Unassembled WGS sequence"/>
</dbReference>
<comment type="caution">
    <text evidence="2">The sequence shown here is derived from an EMBL/GenBank/DDBJ whole genome shotgun (WGS) entry which is preliminary data.</text>
</comment>
<organism evidence="2 3">
    <name type="scientific">Byssochlamys spectabilis</name>
    <name type="common">Paecilomyces variotii</name>
    <dbReference type="NCBI Taxonomy" id="264951"/>
    <lineage>
        <taxon>Eukaryota</taxon>
        <taxon>Fungi</taxon>
        <taxon>Dikarya</taxon>
        <taxon>Ascomycota</taxon>
        <taxon>Pezizomycotina</taxon>
        <taxon>Eurotiomycetes</taxon>
        <taxon>Eurotiomycetidae</taxon>
        <taxon>Eurotiales</taxon>
        <taxon>Thermoascaceae</taxon>
        <taxon>Paecilomyces</taxon>
    </lineage>
</organism>
<evidence type="ECO:0000313" key="2">
    <source>
        <dbReference type="EMBL" id="RWQ94747.1"/>
    </source>
</evidence>
<dbReference type="GeneID" id="39598357"/>
<accession>A0A443HSF4</accession>
<dbReference type="EMBL" id="RCNU01000007">
    <property type="protein sequence ID" value="RWQ94747.1"/>
    <property type="molecule type" value="Genomic_DNA"/>
</dbReference>
<proteinExistence type="predicted"/>
<feature type="transmembrane region" description="Helical" evidence="1">
    <location>
        <begin position="94"/>
        <end position="112"/>
    </location>
</feature>